<keyword evidence="4" id="KW-1185">Reference proteome</keyword>
<dbReference type="AlphaFoldDB" id="A0AAW0TRY7"/>
<sequence>MSQDGCSYWPPEAVYTLLELVKHRDVLWQITHPDYYKKNIKRGLFNKICENLKVAYPEMDFLDTTQVLNKFQYLRGHFQKQLRRVEKHMNTCVVNCYKSATTAPLIQVTAPRPASHGESVPAGEAAKSPSEKYKAGRCTIRRTRGCLPGPTPRLQLPRGLGYANTDSKTSVTRQAPPAHTLPLPPPPPPPRPPPRPAPSLQRSA</sequence>
<dbReference type="InterPro" id="IPR006578">
    <property type="entry name" value="MADF-dom"/>
</dbReference>
<comment type="caution">
    <text evidence="3">The sequence shown here is derived from an EMBL/GenBank/DDBJ whole genome shotgun (WGS) entry which is preliminary data.</text>
</comment>
<protein>
    <recommendedName>
        <fullName evidence="2">MADF domain-containing protein</fullName>
    </recommendedName>
</protein>
<evidence type="ECO:0000313" key="3">
    <source>
        <dbReference type="EMBL" id="KAK8389102.1"/>
    </source>
</evidence>
<name>A0AAW0TRY7_SCYPA</name>
<gene>
    <name evidence="3" type="ORF">O3P69_020819</name>
</gene>
<evidence type="ECO:0000259" key="2">
    <source>
        <dbReference type="Pfam" id="PF10545"/>
    </source>
</evidence>
<dbReference type="Pfam" id="PF10545">
    <property type="entry name" value="MADF_DNA_bdg"/>
    <property type="match status" value="1"/>
</dbReference>
<evidence type="ECO:0000256" key="1">
    <source>
        <dbReference type="SAM" id="MobiDB-lite"/>
    </source>
</evidence>
<evidence type="ECO:0000313" key="4">
    <source>
        <dbReference type="Proteomes" id="UP001487740"/>
    </source>
</evidence>
<accession>A0AAW0TRY7</accession>
<feature type="region of interest" description="Disordered" evidence="1">
    <location>
        <begin position="111"/>
        <end position="204"/>
    </location>
</feature>
<organism evidence="3 4">
    <name type="scientific">Scylla paramamosain</name>
    <name type="common">Mud crab</name>
    <dbReference type="NCBI Taxonomy" id="85552"/>
    <lineage>
        <taxon>Eukaryota</taxon>
        <taxon>Metazoa</taxon>
        <taxon>Ecdysozoa</taxon>
        <taxon>Arthropoda</taxon>
        <taxon>Crustacea</taxon>
        <taxon>Multicrustacea</taxon>
        <taxon>Malacostraca</taxon>
        <taxon>Eumalacostraca</taxon>
        <taxon>Eucarida</taxon>
        <taxon>Decapoda</taxon>
        <taxon>Pleocyemata</taxon>
        <taxon>Brachyura</taxon>
        <taxon>Eubrachyura</taxon>
        <taxon>Portunoidea</taxon>
        <taxon>Portunidae</taxon>
        <taxon>Portuninae</taxon>
        <taxon>Scylla</taxon>
    </lineage>
</organism>
<proteinExistence type="predicted"/>
<feature type="compositionally biased region" description="Polar residues" evidence="1">
    <location>
        <begin position="164"/>
        <end position="173"/>
    </location>
</feature>
<dbReference type="Proteomes" id="UP001487740">
    <property type="component" value="Unassembled WGS sequence"/>
</dbReference>
<feature type="compositionally biased region" description="Pro residues" evidence="1">
    <location>
        <begin position="182"/>
        <end position="197"/>
    </location>
</feature>
<feature type="domain" description="MADF" evidence="2">
    <location>
        <begin position="17"/>
        <end position="86"/>
    </location>
</feature>
<dbReference type="EMBL" id="JARAKH010000028">
    <property type="protein sequence ID" value="KAK8389102.1"/>
    <property type="molecule type" value="Genomic_DNA"/>
</dbReference>
<reference evidence="3 4" key="1">
    <citation type="submission" date="2023-03" db="EMBL/GenBank/DDBJ databases">
        <title>High-quality genome of Scylla paramamosain provides insights in environmental adaptation.</title>
        <authorList>
            <person name="Zhang L."/>
        </authorList>
    </citation>
    <scope>NUCLEOTIDE SEQUENCE [LARGE SCALE GENOMIC DNA]</scope>
    <source>
        <strain evidence="3">LZ_2023a</strain>
        <tissue evidence="3">Muscle</tissue>
    </source>
</reference>